<dbReference type="EMBL" id="CALTRL010000005">
    <property type="protein sequence ID" value="CAH7665743.1"/>
    <property type="molecule type" value="Genomic_DNA"/>
</dbReference>
<keyword evidence="10" id="KW-1185">Reference proteome</keyword>
<dbReference type="GO" id="GO:0003723">
    <property type="term" value="F:RNA binding"/>
    <property type="evidence" value="ECO:0007669"/>
    <property type="project" value="UniProtKB-KW"/>
</dbReference>
<dbReference type="InterPro" id="IPR019167">
    <property type="entry name" value="PAT1_dom"/>
</dbReference>
<comment type="caution">
    <text evidence="9">The sequence shown here is derived from an EMBL/GenBank/DDBJ whole genome shotgun (WGS) entry which is preliminary data.</text>
</comment>
<evidence type="ECO:0000256" key="5">
    <source>
        <dbReference type="ARBA" id="ARBA00022884"/>
    </source>
</evidence>
<dbReference type="AlphaFoldDB" id="A0AAV0AEV2"/>
<dbReference type="InterPro" id="IPR039900">
    <property type="entry name" value="Pat1-like"/>
</dbReference>
<evidence type="ECO:0000259" key="8">
    <source>
        <dbReference type="Pfam" id="PF09770"/>
    </source>
</evidence>
<evidence type="ECO:0000256" key="6">
    <source>
        <dbReference type="ARBA" id="ARBA00023242"/>
    </source>
</evidence>
<gene>
    <name evidence="9" type="ORF">PPACK8108_LOCUS28</name>
</gene>
<evidence type="ECO:0000313" key="9">
    <source>
        <dbReference type="EMBL" id="CAH7665743.1"/>
    </source>
</evidence>
<sequence>MSLLDDPGGQSLDYKLAQLRADFGEDIAVYDFDNEGGSGDLRGGLEEDMNDFNDETFGMDNVGQDFDFSGSTANFLSGNAAPNPRPNPPTAIWTTMPSLLETKDLRTPISSSSDRRPSSGVNLKEDPLLGPISHPNHRSQAIQQPEPKSKTSAVDVTKSFKFRSLEEIEEEIRAQTRAKSSPPKTHASRPLTLEEVEASMMARNQDNNGTIRSMTPHLEFECSEASLSNRAQLGQPLVQFSAPPPSTSPAISSILGPTGSLPEITHPAHPSHPQHPEWLRLQQQQLYSGVSPQQMHPHLLNHQPNVAHSSVQATSMIGHTQSHSMPGSITIPTGAPRLPISRSDLSALPSSLPDSTPIDDLRSVAEARIQEHERQENRRRKKAAKISEMSRYNNLMTQGDKDFITRIQVSQLINPGHGQVGFDPYTDDFYCHVYTAIRASRVAALQQAQAAADRRMSILTSGGITANNTSRINDLPRMVQLPERRLTRRDHAMIRMAQNVQRIIDHAKEKPKMSQLSLEGALGKISLRGRSAPRQMLQVQPTSSSENLDAATGGESNPGVLSSDLPKLSSSPAAQPVMTRLQVLMSLERVYTTVLEVEQLRRTQPALISAVSAMETPNDALADWEAQYEAQKEALWKQLRVLDPLGQSNPHAFVSLISVAKGKRVLPRVIRLFTHVQSLQVLTLLVATFETLDVVRDAPLLDLPSDPQLAESYPKNRRTRNDIELETDLFMNCVVAPMMSIINGVPLDLVTGLVSLLMDRNDLMFVARSRPGIAFLTLFLSRAELLKSASPIESNDQLKGQMSPSQDALANWQKVFDRLFYSLNKDFASLFPSTRASAALPFGTSLMYSSDSPELYSKHLRKTIDVEDEPVWQLMAALAVSTDSDGQQALVGGLKDKVLENVIASQKNWVTAELSTLKIRNVNILLHALGLDATMINT</sequence>
<evidence type="ECO:0000256" key="2">
    <source>
        <dbReference type="ARBA" id="ARBA00004201"/>
    </source>
</evidence>
<keyword evidence="4" id="KW-0963">Cytoplasm</keyword>
<evidence type="ECO:0000256" key="3">
    <source>
        <dbReference type="ARBA" id="ARBA00009138"/>
    </source>
</evidence>
<feature type="region of interest" description="Disordered" evidence="7">
    <location>
        <begin position="531"/>
        <end position="572"/>
    </location>
</feature>
<dbReference type="Proteomes" id="UP001153365">
    <property type="component" value="Unassembled WGS sequence"/>
</dbReference>
<feature type="compositionally biased region" description="Polar residues" evidence="7">
    <location>
        <begin position="537"/>
        <end position="547"/>
    </location>
</feature>
<dbReference type="GO" id="GO:0000290">
    <property type="term" value="P:deadenylation-dependent decapping of nuclear-transcribed mRNA"/>
    <property type="evidence" value="ECO:0007669"/>
    <property type="project" value="InterPro"/>
</dbReference>
<feature type="compositionally biased region" description="Low complexity" evidence="7">
    <location>
        <begin position="561"/>
        <end position="572"/>
    </location>
</feature>
<feature type="compositionally biased region" description="Low complexity" evidence="7">
    <location>
        <begin position="341"/>
        <end position="355"/>
    </location>
</feature>
<feature type="domain" description="mRNA decay factor PAT1" evidence="8">
    <location>
        <begin position="30"/>
        <end position="933"/>
    </location>
</feature>
<feature type="region of interest" description="Disordered" evidence="7">
    <location>
        <begin position="106"/>
        <end position="154"/>
    </location>
</feature>
<comment type="similarity">
    <text evidence="3">Belongs to the PAT1 family.</text>
</comment>
<dbReference type="Pfam" id="PF09770">
    <property type="entry name" value="PAT1"/>
    <property type="match status" value="1"/>
</dbReference>
<dbReference type="PANTHER" id="PTHR21551">
    <property type="entry name" value="TOPOISOMERASE II-ASSOCIATED PROTEIN PAT1"/>
    <property type="match status" value="1"/>
</dbReference>
<dbReference type="GO" id="GO:0005634">
    <property type="term" value="C:nucleus"/>
    <property type="evidence" value="ECO:0007669"/>
    <property type="project" value="UniProtKB-SubCell"/>
</dbReference>
<dbReference type="PANTHER" id="PTHR21551:SF0">
    <property type="entry name" value="PROTEIN ASSOCIATED WITH TOPO II RELATED-1, ISOFORM A"/>
    <property type="match status" value="1"/>
</dbReference>
<accession>A0AAV0AEV2</accession>
<feature type="compositionally biased region" description="Basic and acidic residues" evidence="7">
    <location>
        <begin position="113"/>
        <end position="127"/>
    </location>
</feature>
<proteinExistence type="inferred from homology"/>
<evidence type="ECO:0000256" key="1">
    <source>
        <dbReference type="ARBA" id="ARBA00004123"/>
    </source>
</evidence>
<evidence type="ECO:0000256" key="7">
    <source>
        <dbReference type="SAM" id="MobiDB-lite"/>
    </source>
</evidence>
<dbReference type="GO" id="GO:0033962">
    <property type="term" value="P:P-body assembly"/>
    <property type="evidence" value="ECO:0007669"/>
    <property type="project" value="TreeGrafter"/>
</dbReference>
<feature type="region of interest" description="Disordered" evidence="7">
    <location>
        <begin position="332"/>
        <end position="358"/>
    </location>
</feature>
<protein>
    <submittedName>
        <fullName evidence="9">Topoisomerase II-associated protein PAT1</fullName>
    </submittedName>
</protein>
<reference evidence="9" key="1">
    <citation type="submission" date="2022-06" db="EMBL/GenBank/DDBJ databases">
        <authorList>
            <consortium name="SYNGENTA / RWTH Aachen University"/>
        </authorList>
    </citation>
    <scope>NUCLEOTIDE SEQUENCE</scope>
</reference>
<organism evidence="9 10">
    <name type="scientific">Phakopsora pachyrhizi</name>
    <name type="common">Asian soybean rust disease fungus</name>
    <dbReference type="NCBI Taxonomy" id="170000"/>
    <lineage>
        <taxon>Eukaryota</taxon>
        <taxon>Fungi</taxon>
        <taxon>Dikarya</taxon>
        <taxon>Basidiomycota</taxon>
        <taxon>Pucciniomycotina</taxon>
        <taxon>Pucciniomycetes</taxon>
        <taxon>Pucciniales</taxon>
        <taxon>Phakopsoraceae</taxon>
        <taxon>Phakopsora</taxon>
    </lineage>
</organism>
<comment type="subcellular location">
    <subcellularLocation>
        <location evidence="2">Cytoplasm</location>
        <location evidence="2">P-body</location>
    </subcellularLocation>
    <subcellularLocation>
        <location evidence="1">Nucleus</location>
    </subcellularLocation>
</comment>
<dbReference type="GO" id="GO:0000932">
    <property type="term" value="C:P-body"/>
    <property type="evidence" value="ECO:0007669"/>
    <property type="project" value="UniProtKB-SubCell"/>
</dbReference>
<keyword evidence="6" id="KW-0539">Nucleus</keyword>
<evidence type="ECO:0000313" key="10">
    <source>
        <dbReference type="Proteomes" id="UP001153365"/>
    </source>
</evidence>
<evidence type="ECO:0000256" key="4">
    <source>
        <dbReference type="ARBA" id="ARBA00022490"/>
    </source>
</evidence>
<name>A0AAV0AEV2_PHAPC</name>
<keyword evidence="5" id="KW-0694">RNA-binding</keyword>